<evidence type="ECO:0000256" key="5">
    <source>
        <dbReference type="ARBA" id="ARBA00022723"/>
    </source>
</evidence>
<dbReference type="InterPro" id="IPR017953">
    <property type="entry name" value="Carbohydrate_kinase_pred_CS"/>
</dbReference>
<reference evidence="22 23" key="1">
    <citation type="submission" date="2019-10" db="EMBL/GenBank/DDBJ databases">
        <title>Rudanella paleaurantiibacter sp. nov., isolated from sludge.</title>
        <authorList>
            <person name="Xu S.Q."/>
        </authorList>
    </citation>
    <scope>NUCLEOTIDE SEQUENCE [LARGE SCALE GENOMIC DNA]</scope>
    <source>
        <strain evidence="22 23">HX-22-17</strain>
    </source>
</reference>
<dbReference type="EMBL" id="WELI01000001">
    <property type="protein sequence ID" value="KAB7732760.1"/>
    <property type="molecule type" value="Genomic_DNA"/>
</dbReference>
<feature type="binding site" evidence="18">
    <location>
        <position position="124"/>
    </location>
    <ligand>
        <name>K(+)</name>
        <dbReference type="ChEBI" id="CHEBI:29103"/>
    </ligand>
</feature>
<dbReference type="GO" id="GO:0110051">
    <property type="term" value="P:metabolite repair"/>
    <property type="evidence" value="ECO:0007669"/>
    <property type="project" value="TreeGrafter"/>
</dbReference>
<dbReference type="PIRSF" id="PIRSF017184">
    <property type="entry name" value="Nnr"/>
    <property type="match status" value="1"/>
</dbReference>
<dbReference type="InterPro" id="IPR004443">
    <property type="entry name" value="YjeF_N_dom"/>
</dbReference>
<dbReference type="EC" id="5.1.99.6" evidence="19"/>
<keyword evidence="7 17" id="KW-0067">ATP-binding</keyword>
<dbReference type="GO" id="GO:0046496">
    <property type="term" value="P:nicotinamide nucleotide metabolic process"/>
    <property type="evidence" value="ECO:0007669"/>
    <property type="project" value="UniProtKB-UniRule"/>
</dbReference>
<dbReference type="Proteomes" id="UP000488299">
    <property type="component" value="Unassembled WGS sequence"/>
</dbReference>
<dbReference type="GO" id="GO:0046872">
    <property type="term" value="F:metal ion binding"/>
    <property type="evidence" value="ECO:0007669"/>
    <property type="project" value="UniProtKB-UniRule"/>
</dbReference>
<sequence>MKILNVNQIRELDQYTIQHEPIAPINLMERASEAFADWFVAKFPATRPVKIFCGLGNNGGDGMAVARMLLQLDYNVEVNVVRYAPRESDDCAHNHRRLKLLTNPNYIEKPQDMPALRHNEIVIDAILGSGLSRPTEGIVKTVIEAINRSPAMVISIDIASGLYADRPNQPGDVIVEPDYTLTFQLPKLAFLLPKNSRYVGNWQVLDIRLSRRYIDQTRTLYYYTNPEEARLLLRTRDRFSHKGTFGHALLLAGSYGKIGAALLASRACLRSGVGLLTVQTPRCGYDILQTNVPEAMCRPDQHEHVLTGMSDISGPDFSEYSAVGVGPGIGQSPETVSMLRGLLQSLRKPAVFDADALNILAKNRDLLGLLPERSILTPHPKEFERLTQRWENDYDKLEILQDFARRYDVVVVLKGAHTAIATPEGEVHFNSTGNPGLSTGGTGDVLTGVITALLAQGYDPVEASVLGVYSHGLAGDIAAANRGQIGLTATDVIEHLRWNM</sequence>
<feature type="binding site" evidence="17">
    <location>
        <position position="444"/>
    </location>
    <ligand>
        <name>(6S)-NADPHX</name>
        <dbReference type="ChEBI" id="CHEBI:64076"/>
    </ligand>
</feature>
<evidence type="ECO:0000256" key="14">
    <source>
        <dbReference type="ARBA" id="ARBA00025153"/>
    </source>
</evidence>
<comment type="catalytic activity">
    <reaction evidence="2 18 19">
        <text>(6R)-NADPHX = (6S)-NADPHX</text>
        <dbReference type="Rhea" id="RHEA:32227"/>
        <dbReference type="ChEBI" id="CHEBI:64076"/>
        <dbReference type="ChEBI" id="CHEBI:64077"/>
        <dbReference type="EC" id="5.1.99.6"/>
    </reaction>
</comment>
<evidence type="ECO:0000313" key="23">
    <source>
        <dbReference type="Proteomes" id="UP000488299"/>
    </source>
</evidence>
<dbReference type="PROSITE" id="PS51383">
    <property type="entry name" value="YJEF_C_3"/>
    <property type="match status" value="1"/>
</dbReference>
<dbReference type="HAMAP" id="MF_01965">
    <property type="entry name" value="NADHX_dehydratase"/>
    <property type="match status" value="1"/>
</dbReference>
<feature type="binding site" evidence="18">
    <location>
        <position position="157"/>
    </location>
    <ligand>
        <name>(6S)-NADPHX</name>
        <dbReference type="ChEBI" id="CHEBI:64076"/>
    </ligand>
</feature>
<dbReference type="SUPFAM" id="SSF64153">
    <property type="entry name" value="YjeF N-terminal domain-like"/>
    <property type="match status" value="1"/>
</dbReference>
<dbReference type="Pfam" id="PF01256">
    <property type="entry name" value="Carb_kinase"/>
    <property type="match status" value="1"/>
</dbReference>
<dbReference type="GO" id="GO:0052856">
    <property type="term" value="F:NAD(P)HX epimerase activity"/>
    <property type="evidence" value="ECO:0007669"/>
    <property type="project" value="UniProtKB-UniRule"/>
</dbReference>
<comment type="catalytic activity">
    <reaction evidence="15 17 19">
        <text>(6S)-NADHX + ADP = AMP + phosphate + NADH + H(+)</text>
        <dbReference type="Rhea" id="RHEA:32223"/>
        <dbReference type="ChEBI" id="CHEBI:15378"/>
        <dbReference type="ChEBI" id="CHEBI:43474"/>
        <dbReference type="ChEBI" id="CHEBI:57945"/>
        <dbReference type="ChEBI" id="CHEBI:64074"/>
        <dbReference type="ChEBI" id="CHEBI:456215"/>
        <dbReference type="ChEBI" id="CHEBI:456216"/>
        <dbReference type="EC" id="4.2.1.136"/>
    </reaction>
</comment>
<proteinExistence type="inferred from homology"/>
<keyword evidence="13" id="KW-0511">Multifunctional enzyme</keyword>
<keyword evidence="12 17" id="KW-0456">Lyase</keyword>
<comment type="similarity">
    <text evidence="4 19">In the C-terminal section; belongs to the NnrD/CARKD family.</text>
</comment>
<evidence type="ECO:0000313" key="22">
    <source>
        <dbReference type="EMBL" id="KAB7732760.1"/>
    </source>
</evidence>
<comment type="caution">
    <text evidence="22">The sequence shown here is derived from an EMBL/GenBank/DDBJ whole genome shotgun (WGS) entry which is preliminary data.</text>
</comment>
<organism evidence="22 23">
    <name type="scientific">Rudanella paleaurantiibacter</name>
    <dbReference type="NCBI Taxonomy" id="2614655"/>
    <lineage>
        <taxon>Bacteria</taxon>
        <taxon>Pseudomonadati</taxon>
        <taxon>Bacteroidota</taxon>
        <taxon>Cytophagia</taxon>
        <taxon>Cytophagales</taxon>
        <taxon>Cytophagaceae</taxon>
        <taxon>Rudanella</taxon>
    </lineage>
</organism>
<evidence type="ECO:0000256" key="16">
    <source>
        <dbReference type="ARBA" id="ARBA00049209"/>
    </source>
</evidence>
<dbReference type="GO" id="GO:0052855">
    <property type="term" value="F:ADP-dependent NAD(P)H-hydrate dehydratase activity"/>
    <property type="evidence" value="ECO:0007669"/>
    <property type="project" value="UniProtKB-UniRule"/>
</dbReference>
<evidence type="ECO:0000256" key="10">
    <source>
        <dbReference type="ARBA" id="ARBA00023027"/>
    </source>
</evidence>
<evidence type="ECO:0000256" key="15">
    <source>
        <dbReference type="ARBA" id="ARBA00048238"/>
    </source>
</evidence>
<feature type="binding site" evidence="17">
    <location>
        <position position="260"/>
    </location>
    <ligand>
        <name>(6S)-NADPHX</name>
        <dbReference type="ChEBI" id="CHEBI:64076"/>
    </ligand>
</feature>
<name>A0A7J5U6I2_9BACT</name>
<evidence type="ECO:0000259" key="21">
    <source>
        <dbReference type="PROSITE" id="PS51385"/>
    </source>
</evidence>
<dbReference type="PROSITE" id="PS51385">
    <property type="entry name" value="YJEF_N"/>
    <property type="match status" value="1"/>
</dbReference>
<keyword evidence="5 18" id="KW-0479">Metal-binding</keyword>
<evidence type="ECO:0000256" key="13">
    <source>
        <dbReference type="ARBA" id="ARBA00023268"/>
    </source>
</evidence>
<gene>
    <name evidence="18" type="primary">nnrE</name>
    <name evidence="17" type="synonym">nnrD</name>
    <name evidence="22" type="ORF">F5984_02070</name>
</gene>
<feature type="binding site" evidence="18">
    <location>
        <begin position="128"/>
        <end position="134"/>
    </location>
    <ligand>
        <name>(6S)-NADPHX</name>
        <dbReference type="ChEBI" id="CHEBI:64076"/>
    </ligand>
</feature>
<dbReference type="Pfam" id="PF03853">
    <property type="entry name" value="YjeF_N"/>
    <property type="match status" value="1"/>
</dbReference>
<evidence type="ECO:0000256" key="8">
    <source>
        <dbReference type="ARBA" id="ARBA00022857"/>
    </source>
</evidence>
<evidence type="ECO:0000256" key="9">
    <source>
        <dbReference type="ARBA" id="ARBA00022958"/>
    </source>
</evidence>
<comment type="cofactor">
    <cofactor evidence="17">
        <name>Mg(2+)</name>
        <dbReference type="ChEBI" id="CHEBI:18420"/>
    </cofactor>
</comment>
<keyword evidence="6 17" id="KW-0547">Nucleotide-binding</keyword>
<evidence type="ECO:0000259" key="20">
    <source>
        <dbReference type="PROSITE" id="PS51383"/>
    </source>
</evidence>
<comment type="catalytic activity">
    <reaction evidence="1 18 19">
        <text>(6R)-NADHX = (6S)-NADHX</text>
        <dbReference type="Rhea" id="RHEA:32215"/>
        <dbReference type="ChEBI" id="CHEBI:64074"/>
        <dbReference type="ChEBI" id="CHEBI:64075"/>
        <dbReference type="EC" id="5.1.99.6"/>
    </reaction>
</comment>
<accession>A0A7J5U6I2</accession>
<dbReference type="HAMAP" id="MF_01966">
    <property type="entry name" value="NADHX_epimerase"/>
    <property type="match status" value="1"/>
</dbReference>
<dbReference type="InterPro" id="IPR029056">
    <property type="entry name" value="Ribokinase-like"/>
</dbReference>
<comment type="catalytic activity">
    <reaction evidence="16 17 19">
        <text>(6S)-NADPHX + ADP = AMP + phosphate + NADPH + H(+)</text>
        <dbReference type="Rhea" id="RHEA:32235"/>
        <dbReference type="ChEBI" id="CHEBI:15378"/>
        <dbReference type="ChEBI" id="CHEBI:43474"/>
        <dbReference type="ChEBI" id="CHEBI:57783"/>
        <dbReference type="ChEBI" id="CHEBI:64076"/>
        <dbReference type="ChEBI" id="CHEBI:456215"/>
        <dbReference type="ChEBI" id="CHEBI:456216"/>
        <dbReference type="EC" id="4.2.1.136"/>
    </reaction>
</comment>
<feature type="domain" description="YjeF N-terminal" evidence="21">
    <location>
        <begin position="9"/>
        <end position="215"/>
    </location>
</feature>
<dbReference type="PANTHER" id="PTHR12592">
    <property type="entry name" value="ATP-DEPENDENT (S)-NAD(P)H-HYDRATE DEHYDRATASE FAMILY MEMBER"/>
    <property type="match status" value="1"/>
</dbReference>
<comment type="similarity">
    <text evidence="3 19">In the N-terminal section; belongs to the NnrE/AIBP family.</text>
</comment>
<dbReference type="AlphaFoldDB" id="A0A7J5U6I2"/>
<evidence type="ECO:0000256" key="17">
    <source>
        <dbReference type="HAMAP-Rule" id="MF_01965"/>
    </source>
</evidence>
<comment type="caution">
    <text evidence="18">Lacks conserved residue(s) required for the propagation of feature annotation.</text>
</comment>
<keyword evidence="11 18" id="KW-0413">Isomerase</keyword>
<dbReference type="Gene3D" id="3.40.1190.20">
    <property type="match status" value="1"/>
</dbReference>
<keyword evidence="23" id="KW-1185">Reference proteome</keyword>
<evidence type="ECO:0000256" key="2">
    <source>
        <dbReference type="ARBA" id="ARBA00000909"/>
    </source>
</evidence>
<dbReference type="NCBIfam" id="TIGR00196">
    <property type="entry name" value="yjeF_cterm"/>
    <property type="match status" value="1"/>
</dbReference>
<dbReference type="InterPro" id="IPR036652">
    <property type="entry name" value="YjeF_N_dom_sf"/>
</dbReference>
<dbReference type="GO" id="GO:0005524">
    <property type="term" value="F:ATP binding"/>
    <property type="evidence" value="ECO:0007669"/>
    <property type="project" value="UniProtKB-UniRule"/>
</dbReference>
<evidence type="ECO:0000256" key="6">
    <source>
        <dbReference type="ARBA" id="ARBA00022741"/>
    </source>
</evidence>
<feature type="binding site" evidence="18">
    <location>
        <position position="160"/>
    </location>
    <ligand>
        <name>K(+)</name>
        <dbReference type="ChEBI" id="CHEBI:29103"/>
    </ligand>
</feature>
<dbReference type="PANTHER" id="PTHR12592:SF0">
    <property type="entry name" value="ATP-DEPENDENT (S)-NAD(P)H-HYDRATE DEHYDRATASE"/>
    <property type="match status" value="1"/>
</dbReference>
<dbReference type="SUPFAM" id="SSF53613">
    <property type="entry name" value="Ribokinase-like"/>
    <property type="match status" value="1"/>
</dbReference>
<comment type="similarity">
    <text evidence="17">Belongs to the NnrD/CARKD family.</text>
</comment>
<comment type="cofactor">
    <cofactor evidence="18 19">
        <name>K(+)</name>
        <dbReference type="ChEBI" id="CHEBI:29103"/>
    </cofactor>
    <text evidence="18 19">Binds 1 potassium ion per subunit.</text>
</comment>
<feature type="domain" description="YjeF C-terminal" evidence="20">
    <location>
        <begin position="225"/>
        <end position="500"/>
    </location>
</feature>
<dbReference type="CDD" id="cd01171">
    <property type="entry name" value="YXKO-related"/>
    <property type="match status" value="1"/>
</dbReference>
<evidence type="ECO:0000256" key="12">
    <source>
        <dbReference type="ARBA" id="ARBA00023239"/>
    </source>
</evidence>
<feature type="binding site" evidence="17">
    <location>
        <position position="379"/>
    </location>
    <ligand>
        <name>(6S)-NADPHX</name>
        <dbReference type="ChEBI" id="CHEBI:64076"/>
    </ligand>
</feature>
<feature type="binding site" evidence="18">
    <location>
        <begin position="57"/>
        <end position="61"/>
    </location>
    <ligand>
        <name>(6S)-NADPHX</name>
        <dbReference type="ChEBI" id="CHEBI:64076"/>
    </ligand>
</feature>
<comment type="function">
    <text evidence="14 19">Bifunctional enzyme that catalyzes the epimerization of the S- and R-forms of NAD(P)HX and the dehydration of the S-form of NAD(P)HX at the expense of ADP, which is converted to AMP. This allows the repair of both epimers of NAD(P)HX, a damaged form of NAD(P)H that is a result of enzymatic or heat-dependent hydration.</text>
</comment>
<evidence type="ECO:0000256" key="3">
    <source>
        <dbReference type="ARBA" id="ARBA00006001"/>
    </source>
</evidence>
<comment type="similarity">
    <text evidence="18">Belongs to the NnrE/AIBP family.</text>
</comment>
<keyword evidence="8 17" id="KW-0521">NADP</keyword>
<evidence type="ECO:0000256" key="18">
    <source>
        <dbReference type="HAMAP-Rule" id="MF_01966"/>
    </source>
</evidence>
<evidence type="ECO:0000256" key="4">
    <source>
        <dbReference type="ARBA" id="ARBA00009524"/>
    </source>
</evidence>
<dbReference type="EC" id="4.2.1.136" evidence="19"/>
<feature type="binding site" evidence="17">
    <location>
        <begin position="414"/>
        <end position="418"/>
    </location>
    <ligand>
        <name>AMP</name>
        <dbReference type="ChEBI" id="CHEBI:456215"/>
    </ligand>
</feature>
<dbReference type="Gene3D" id="3.40.50.10260">
    <property type="entry name" value="YjeF N-terminal domain"/>
    <property type="match status" value="1"/>
</dbReference>
<evidence type="ECO:0000256" key="11">
    <source>
        <dbReference type="ARBA" id="ARBA00023235"/>
    </source>
</evidence>
<evidence type="ECO:0000256" key="7">
    <source>
        <dbReference type="ARBA" id="ARBA00022840"/>
    </source>
</evidence>
<evidence type="ECO:0000256" key="1">
    <source>
        <dbReference type="ARBA" id="ARBA00000013"/>
    </source>
</evidence>
<dbReference type="NCBIfam" id="TIGR00197">
    <property type="entry name" value="yjeF_nterm"/>
    <property type="match status" value="1"/>
</dbReference>
<comment type="function">
    <text evidence="18">Catalyzes the epimerization of the S- and R-forms of NAD(P)HX, a damaged form of NAD(P)H that is a result of enzymatic or heat-dependent hydration. This is a prerequisite for the S-specific NAD(P)H-hydrate dehydratase to allow the repair of both epimers of NAD(P)HX.</text>
</comment>
<comment type="subunit">
    <text evidence="17">Homotetramer.</text>
</comment>
<keyword evidence="10 17" id="KW-0520">NAD</keyword>
<dbReference type="InterPro" id="IPR000631">
    <property type="entry name" value="CARKD"/>
</dbReference>
<evidence type="ECO:0000256" key="19">
    <source>
        <dbReference type="PIRNR" id="PIRNR017184"/>
    </source>
</evidence>
<feature type="binding site" evidence="17">
    <location>
        <position position="443"/>
    </location>
    <ligand>
        <name>AMP</name>
        <dbReference type="ChEBI" id="CHEBI:456215"/>
    </ligand>
</feature>
<comment type="function">
    <text evidence="17">Catalyzes the dehydration of the S-form of NAD(P)HX at the expense of ADP, which is converted to AMP. Together with NAD(P)HX epimerase, which catalyzes the epimerization of the S- and R-forms, the enzyme allows the repair of both epimers of NAD(P)HX, a damaged form of NAD(P)H that is a result of enzymatic or heat-dependent hydration.</text>
</comment>
<dbReference type="RefSeq" id="WP_152122329.1">
    <property type="nucleotide sequence ID" value="NZ_WELI01000001.1"/>
</dbReference>
<protein>
    <recommendedName>
        <fullName evidence="19">Bifunctional NAD(P)H-hydrate repair enzyme</fullName>
    </recommendedName>
    <alternativeName>
        <fullName evidence="19">Nicotinamide nucleotide repair protein</fullName>
    </alternativeName>
    <domain>
        <recommendedName>
            <fullName evidence="19">ADP-dependent (S)-NAD(P)H-hydrate dehydratase</fullName>
            <ecNumber evidence="19">4.2.1.136</ecNumber>
        </recommendedName>
        <alternativeName>
            <fullName evidence="19">ADP-dependent NAD(P)HX dehydratase</fullName>
        </alternativeName>
    </domain>
    <domain>
        <recommendedName>
            <fullName evidence="19">NAD(P)H-hydrate epimerase</fullName>
            <ecNumber evidence="19">5.1.99.6</ecNumber>
        </recommendedName>
    </domain>
</protein>
<keyword evidence="9 18" id="KW-0630">Potassium</keyword>
<feature type="binding site" evidence="18">
    <location>
        <position position="58"/>
    </location>
    <ligand>
        <name>K(+)</name>
        <dbReference type="ChEBI" id="CHEBI:29103"/>
    </ligand>
</feature>
<dbReference type="PROSITE" id="PS01050">
    <property type="entry name" value="YJEF_C_2"/>
    <property type="match status" value="1"/>
</dbReference>
<feature type="binding site" evidence="17">
    <location>
        <position position="328"/>
    </location>
    <ligand>
        <name>(6S)-NADPHX</name>
        <dbReference type="ChEBI" id="CHEBI:64076"/>
    </ligand>
</feature>
<dbReference type="InterPro" id="IPR030677">
    <property type="entry name" value="Nnr"/>
</dbReference>